<proteinExistence type="predicted"/>
<accession>A0A2P4ZYX9</accession>
<dbReference type="AlphaFoldDB" id="A0A2P4ZYX9"/>
<gene>
    <name evidence="2" type="ORF">TGAM01_v201717</name>
</gene>
<dbReference type="GeneID" id="36347346"/>
<sequence>EISHARRPPLPSRDKPAENCQIGLTGQGSSWNKPCPVVSDLTRCNKNIIRPGTRS</sequence>
<reference evidence="2 3" key="1">
    <citation type="journal article" date="2016" name="Genome Announc.">
        <title>Draft Whole-Genome Sequence of Trichoderma gamsii T6085, a Promising Biocontrol Agent of Fusarium Head Blight on Wheat.</title>
        <authorList>
            <person name="Baroncelli R."/>
            <person name="Zapparata A."/>
            <person name="Piaggeschi G."/>
            <person name="Sarrocco S."/>
            <person name="Vannacci G."/>
        </authorList>
    </citation>
    <scope>NUCLEOTIDE SEQUENCE [LARGE SCALE GENOMIC DNA]</scope>
    <source>
        <strain evidence="2 3">T6085</strain>
    </source>
</reference>
<evidence type="ECO:0000256" key="1">
    <source>
        <dbReference type="SAM" id="MobiDB-lite"/>
    </source>
</evidence>
<comment type="caution">
    <text evidence="2">The sequence shown here is derived from an EMBL/GenBank/DDBJ whole genome shotgun (WGS) entry which is preliminary data.</text>
</comment>
<evidence type="ECO:0000313" key="3">
    <source>
        <dbReference type="Proteomes" id="UP000054821"/>
    </source>
</evidence>
<dbReference type="RefSeq" id="XP_024406438.1">
    <property type="nucleotide sequence ID" value="XM_024548827.1"/>
</dbReference>
<dbReference type="Proteomes" id="UP000054821">
    <property type="component" value="Unassembled WGS sequence"/>
</dbReference>
<protein>
    <submittedName>
        <fullName evidence="2">Uncharacterized protein</fullName>
    </submittedName>
</protein>
<dbReference type="EMBL" id="JPDN02000004">
    <property type="protein sequence ID" value="PON29468.1"/>
    <property type="molecule type" value="Genomic_DNA"/>
</dbReference>
<feature type="region of interest" description="Disordered" evidence="1">
    <location>
        <begin position="1"/>
        <end position="25"/>
    </location>
</feature>
<evidence type="ECO:0000313" key="2">
    <source>
        <dbReference type="EMBL" id="PON29468.1"/>
    </source>
</evidence>
<name>A0A2P4ZYX9_9HYPO</name>
<feature type="non-terminal residue" evidence="2">
    <location>
        <position position="1"/>
    </location>
</feature>
<organism evidence="2 3">
    <name type="scientific">Trichoderma gamsii</name>
    <dbReference type="NCBI Taxonomy" id="398673"/>
    <lineage>
        <taxon>Eukaryota</taxon>
        <taxon>Fungi</taxon>
        <taxon>Dikarya</taxon>
        <taxon>Ascomycota</taxon>
        <taxon>Pezizomycotina</taxon>
        <taxon>Sordariomycetes</taxon>
        <taxon>Hypocreomycetidae</taxon>
        <taxon>Hypocreales</taxon>
        <taxon>Hypocreaceae</taxon>
        <taxon>Trichoderma</taxon>
    </lineage>
</organism>
<keyword evidence="3" id="KW-1185">Reference proteome</keyword>